<dbReference type="Proteomes" id="UP000605846">
    <property type="component" value="Unassembled WGS sequence"/>
</dbReference>
<protein>
    <submittedName>
        <fullName evidence="4">Uncharacterized protein</fullName>
    </submittedName>
</protein>
<dbReference type="GO" id="GO:0007186">
    <property type="term" value="P:G protein-coupled receptor signaling pathway"/>
    <property type="evidence" value="ECO:0007669"/>
    <property type="project" value="TreeGrafter"/>
</dbReference>
<comment type="caution">
    <text evidence="4">The sequence shown here is derived from an EMBL/GenBank/DDBJ whole genome shotgun (WGS) entry which is preliminary data.</text>
</comment>
<evidence type="ECO:0000256" key="1">
    <source>
        <dbReference type="ARBA" id="ARBA00009049"/>
    </source>
</evidence>
<keyword evidence="2" id="KW-0344">Guanine-nucleotide releasing factor</keyword>
<dbReference type="InterPro" id="IPR016024">
    <property type="entry name" value="ARM-type_fold"/>
</dbReference>
<dbReference type="InterPro" id="IPR019318">
    <property type="entry name" value="Gua_nucleotide_exch_fac_Ric8"/>
</dbReference>
<keyword evidence="3" id="KW-0143">Chaperone</keyword>
<dbReference type="GO" id="GO:0001965">
    <property type="term" value="F:G-protein alpha-subunit binding"/>
    <property type="evidence" value="ECO:0007669"/>
    <property type="project" value="TreeGrafter"/>
</dbReference>
<keyword evidence="5" id="KW-1185">Reference proteome</keyword>
<evidence type="ECO:0000313" key="4">
    <source>
        <dbReference type="EMBL" id="KAF7725946.1"/>
    </source>
</evidence>
<gene>
    <name evidence="4" type="ORF">EC973_009183</name>
</gene>
<organism evidence="4 5">
    <name type="scientific">Apophysomyces ossiformis</name>
    <dbReference type="NCBI Taxonomy" id="679940"/>
    <lineage>
        <taxon>Eukaryota</taxon>
        <taxon>Fungi</taxon>
        <taxon>Fungi incertae sedis</taxon>
        <taxon>Mucoromycota</taxon>
        <taxon>Mucoromycotina</taxon>
        <taxon>Mucoromycetes</taxon>
        <taxon>Mucorales</taxon>
        <taxon>Mucorineae</taxon>
        <taxon>Mucoraceae</taxon>
        <taxon>Apophysomyces</taxon>
    </lineage>
</organism>
<name>A0A8H7BVY6_9FUNG</name>
<dbReference type="EMBL" id="JABAYA010000087">
    <property type="protein sequence ID" value="KAF7725946.1"/>
    <property type="molecule type" value="Genomic_DNA"/>
</dbReference>
<dbReference type="GO" id="GO:0005737">
    <property type="term" value="C:cytoplasm"/>
    <property type="evidence" value="ECO:0007669"/>
    <property type="project" value="TreeGrafter"/>
</dbReference>
<dbReference type="GO" id="GO:0005085">
    <property type="term" value="F:guanyl-nucleotide exchange factor activity"/>
    <property type="evidence" value="ECO:0007669"/>
    <property type="project" value="UniProtKB-KW"/>
</dbReference>
<evidence type="ECO:0000313" key="5">
    <source>
        <dbReference type="Proteomes" id="UP000605846"/>
    </source>
</evidence>
<dbReference type="SUPFAM" id="SSF48371">
    <property type="entry name" value="ARM repeat"/>
    <property type="match status" value="1"/>
</dbReference>
<dbReference type="AlphaFoldDB" id="A0A8H7BVY6"/>
<reference evidence="4" key="1">
    <citation type="submission" date="2020-01" db="EMBL/GenBank/DDBJ databases">
        <title>Genome Sequencing of Three Apophysomyces-Like Fungal Strains Confirms a Novel Fungal Genus in the Mucoromycota with divergent Burkholderia-like Endosymbiotic Bacteria.</title>
        <authorList>
            <person name="Stajich J.E."/>
            <person name="Macias A.M."/>
            <person name="Carter-House D."/>
            <person name="Lovett B."/>
            <person name="Kasson L.R."/>
            <person name="Berry K."/>
            <person name="Grigoriev I."/>
            <person name="Chang Y."/>
            <person name="Spatafora J."/>
            <person name="Kasson M.T."/>
        </authorList>
    </citation>
    <scope>NUCLEOTIDE SEQUENCE</scope>
    <source>
        <strain evidence="4">NRRL A-21654</strain>
    </source>
</reference>
<evidence type="ECO:0000256" key="2">
    <source>
        <dbReference type="ARBA" id="ARBA00022658"/>
    </source>
</evidence>
<accession>A0A8H7BVY6</accession>
<dbReference type="Pfam" id="PF10165">
    <property type="entry name" value="Ric8"/>
    <property type="match status" value="1"/>
</dbReference>
<proteinExistence type="inferred from homology"/>
<dbReference type="OrthoDB" id="5585685at2759"/>
<evidence type="ECO:0000256" key="3">
    <source>
        <dbReference type="ARBA" id="ARBA00023186"/>
    </source>
</evidence>
<dbReference type="PANTHER" id="PTHR12425:SF5">
    <property type="entry name" value="SYNEMBRYN"/>
    <property type="match status" value="1"/>
</dbReference>
<dbReference type="PANTHER" id="PTHR12425">
    <property type="entry name" value="SYNEMBRYN"/>
    <property type="match status" value="1"/>
</dbReference>
<sequence>MLTKEDLLGTAERDANALTLDDRSRLVEIILTDLESSISSSEQDTEMTRELQVIKILGRQVNGSEALFSKRGITLLVKAAGLLNLNEIIDTPSSQEALKCLANCILLKETTKTWIEELACLDRCCAILQYPSLSMDTQFLLCRILFFMTVNRHDLVKRLIELDVAQAIQRISQKQVDFLKSKQPYDSHLPINPVSVVSEALKLLFNLMLVDSRNRPKEETVTTAEYFSKCLVPIFEILFLIPYPEPLPLSPPHSHAIHAMMQYPISVMIPVWKGSQLTSLYNSPEEGQELVLNHFVGALERSIHYLIPTEDPDEQSPSAQEHHVDAILSPLILLLRNMAHELEGLRKGMAERLLPHKEDRLQPVNKGKGLPACLIRLMTSATLMQTRDAVCEILYVLCDEDATTFTQTVGYGNAVGFLVNRGIALEPPEGLNEDAEEVNPITGQYLSAEQRDLPNLAEMTDEEKEREAERLFVLFERLKKTGIVDVENPIAKAMREGKFEDMPDDEKD</sequence>
<comment type="similarity">
    <text evidence="1">Belongs to the synembryn family.</text>
</comment>